<feature type="chain" id="PRO_5039684974" evidence="2">
    <location>
        <begin position="28"/>
        <end position="378"/>
    </location>
</feature>
<dbReference type="PANTHER" id="PTHR30535">
    <property type="entry name" value="VITAMIN B12-BINDING PROTEIN"/>
    <property type="match status" value="1"/>
</dbReference>
<evidence type="ECO:0000256" key="2">
    <source>
        <dbReference type="SAM" id="SignalP"/>
    </source>
</evidence>
<keyword evidence="4" id="KW-0675">Receptor</keyword>
<dbReference type="Pfam" id="PF01497">
    <property type="entry name" value="Peripla_BP_2"/>
    <property type="match status" value="1"/>
</dbReference>
<evidence type="ECO:0000313" key="5">
    <source>
        <dbReference type="Proteomes" id="UP000233276"/>
    </source>
</evidence>
<dbReference type="SUPFAM" id="SSF53807">
    <property type="entry name" value="Helical backbone' metal receptor"/>
    <property type="match status" value="1"/>
</dbReference>
<dbReference type="PROSITE" id="PS51257">
    <property type="entry name" value="PROKAR_LIPOPROTEIN"/>
    <property type="match status" value="1"/>
</dbReference>
<organism evidence="4 5">
    <name type="scientific">Microbacterium hominis</name>
    <dbReference type="NCBI Taxonomy" id="162426"/>
    <lineage>
        <taxon>Bacteria</taxon>
        <taxon>Bacillati</taxon>
        <taxon>Actinomycetota</taxon>
        <taxon>Actinomycetes</taxon>
        <taxon>Micrococcales</taxon>
        <taxon>Microbacteriaceae</taxon>
        <taxon>Microbacterium</taxon>
    </lineage>
</organism>
<proteinExistence type="inferred from homology"/>
<dbReference type="Gene3D" id="3.40.50.1980">
    <property type="entry name" value="Nitrogenase molybdenum iron protein domain"/>
    <property type="match status" value="2"/>
</dbReference>
<protein>
    <submittedName>
        <fullName evidence="4">Hemin receptor</fullName>
    </submittedName>
</protein>
<reference evidence="4 5" key="1">
    <citation type="submission" date="2017-12" db="EMBL/GenBank/DDBJ databases">
        <title>Isolation and characterization of estrogens degradatiion strain Microbacterium hominis SJTG1.</title>
        <authorList>
            <person name="Xiong W."/>
            <person name="Yin C."/>
            <person name="Zheng D."/>
            <person name="Liang R."/>
        </authorList>
    </citation>
    <scope>NUCLEOTIDE SEQUENCE [LARGE SCALE GENOMIC DNA]</scope>
    <source>
        <strain evidence="4 5">SJTG1</strain>
    </source>
</reference>
<dbReference type="PANTHER" id="PTHR30535:SF4">
    <property type="entry name" value="HEMIN-BINDING PERIPLASMIC PROTEIN HMUT"/>
    <property type="match status" value="1"/>
</dbReference>
<gene>
    <name evidence="4" type="ORF">CXR34_16560</name>
</gene>
<sequence>MLRRVAATALSLVVVLLAGCSAAAAPAEPTASAPRVALSEVSPLADPKAYVGPSTATLDDAAIEPVLAAPSSRLPVTVTSRDLSGDVEVTVTDASRVIAMDLSGSLAATVAGLGFADRLVGRDISTTFAGVSDLPVITSGGHSVNAEAIIGLAPTLVITDGSIGPADVVQQLRDVGITVVFVERSSSFVGAAAQARAVAAIFGAADAGDLLAGRIEGELQTVTAQISRIAPAVESDRLRMVFLYLRGTSGIYYLFGSESGADDLVGALGGIDVAGQLGWRGMQPMTDEAMVAADPDLILVMTAGIASVGGIDGLLAEKPAIALTSAGQHRRFVDMADGQILSFGPRSAEVLDALARAVYAPDGASDAASPAVPAEQGP</sequence>
<evidence type="ECO:0000259" key="3">
    <source>
        <dbReference type="PROSITE" id="PS50983"/>
    </source>
</evidence>
<dbReference type="InterPro" id="IPR050902">
    <property type="entry name" value="ABC_Transporter_SBP"/>
</dbReference>
<evidence type="ECO:0000256" key="1">
    <source>
        <dbReference type="ARBA" id="ARBA00008814"/>
    </source>
</evidence>
<accession>A0A2K9DGD5</accession>
<evidence type="ECO:0000313" key="4">
    <source>
        <dbReference type="EMBL" id="AUG31281.1"/>
    </source>
</evidence>
<dbReference type="KEGG" id="mhos:CXR34_16560"/>
<feature type="domain" description="Fe/B12 periplasmic-binding" evidence="3">
    <location>
        <begin position="96"/>
        <end position="362"/>
    </location>
</feature>
<dbReference type="EMBL" id="CP025299">
    <property type="protein sequence ID" value="AUG31281.1"/>
    <property type="molecule type" value="Genomic_DNA"/>
</dbReference>
<dbReference type="Proteomes" id="UP000233276">
    <property type="component" value="Chromosome"/>
</dbReference>
<keyword evidence="2" id="KW-0732">Signal</keyword>
<dbReference type="InterPro" id="IPR002491">
    <property type="entry name" value="ABC_transptr_periplasmic_BD"/>
</dbReference>
<name>A0A2K9DGD5_9MICO</name>
<dbReference type="PROSITE" id="PS50983">
    <property type="entry name" value="FE_B12_PBP"/>
    <property type="match status" value="1"/>
</dbReference>
<feature type="signal peptide" evidence="2">
    <location>
        <begin position="1"/>
        <end position="27"/>
    </location>
</feature>
<dbReference type="AlphaFoldDB" id="A0A2K9DGD5"/>
<comment type="similarity">
    <text evidence="1">Belongs to the bacterial solute-binding protein 8 family.</text>
</comment>